<dbReference type="STRING" id="995060.SAMN04487904_104187"/>
<evidence type="ECO:0000313" key="3">
    <source>
        <dbReference type="Proteomes" id="UP000199165"/>
    </source>
</evidence>
<name>A0A1I6ZBU6_9ACTN</name>
<sequence>MSALEEVGQSLATTITKATEAQKAIVAAGNTWNERGQKLTEHLSGTNNADAQHLLDQHETTAEDTREAWRKITLALRAIQRYRTSIEGEPTSELGAAPGASAPRTGISNATAPDGSEYPPEAAWVADTLPRRVRPGDKTVGYANGSFTDRFVSGVDHVWTPHIQERARGLGMSRWVIKALSSHVEMKVASMMIQRGQRNAEVVINNVPCGSRADQPPGCAQALERFLPGESTLTVHGTTEAGEPFTQRYEGRA</sequence>
<evidence type="ECO:0000313" key="2">
    <source>
        <dbReference type="EMBL" id="SFT60115.1"/>
    </source>
</evidence>
<reference evidence="3" key="1">
    <citation type="submission" date="2016-10" db="EMBL/GenBank/DDBJ databases">
        <authorList>
            <person name="Varghese N."/>
            <person name="Submissions S."/>
        </authorList>
    </citation>
    <scope>NUCLEOTIDE SEQUENCE [LARGE SCALE GENOMIC DNA]</scope>
    <source>
        <strain evidence="3">DSM 45501</strain>
    </source>
</reference>
<accession>A0A1I6ZBU6</accession>
<dbReference type="AlphaFoldDB" id="A0A1I6ZBU6"/>
<organism evidence="2 3">
    <name type="scientific">Actinopolyspora righensis</name>
    <dbReference type="NCBI Taxonomy" id="995060"/>
    <lineage>
        <taxon>Bacteria</taxon>
        <taxon>Bacillati</taxon>
        <taxon>Actinomycetota</taxon>
        <taxon>Actinomycetes</taxon>
        <taxon>Actinopolysporales</taxon>
        <taxon>Actinopolysporaceae</taxon>
        <taxon>Actinopolyspora</taxon>
        <taxon>Actinopolyspora alba group</taxon>
    </lineage>
</organism>
<proteinExistence type="predicted"/>
<dbReference type="InterPro" id="IPR032724">
    <property type="entry name" value="SCP1.201-like"/>
</dbReference>
<dbReference type="RefSeq" id="WP_092976740.1">
    <property type="nucleotide sequence ID" value="NZ_FPAT01000004.1"/>
</dbReference>
<dbReference type="Pfam" id="PF14428">
    <property type="entry name" value="DddA-like"/>
    <property type="match status" value="1"/>
</dbReference>
<gene>
    <name evidence="2" type="ORF">SAMN04487904_104187</name>
</gene>
<dbReference type="EMBL" id="FPAT01000004">
    <property type="protein sequence ID" value="SFT60115.1"/>
    <property type="molecule type" value="Genomic_DNA"/>
</dbReference>
<feature type="region of interest" description="Disordered" evidence="1">
    <location>
        <begin position="89"/>
        <end position="120"/>
    </location>
</feature>
<protein>
    <submittedName>
        <fullName evidence="2">SCP1.201-like deaminase</fullName>
    </submittedName>
</protein>
<keyword evidence="3" id="KW-1185">Reference proteome</keyword>
<dbReference type="Proteomes" id="UP000199165">
    <property type="component" value="Unassembled WGS sequence"/>
</dbReference>
<evidence type="ECO:0000256" key="1">
    <source>
        <dbReference type="SAM" id="MobiDB-lite"/>
    </source>
</evidence>